<dbReference type="GO" id="GO:0016747">
    <property type="term" value="F:acyltransferase activity, transferring groups other than amino-acyl groups"/>
    <property type="evidence" value="ECO:0007669"/>
    <property type="project" value="InterPro"/>
</dbReference>
<organism evidence="2 3">
    <name type="scientific">Brucella tritici</name>
    <dbReference type="NCBI Taxonomy" id="94626"/>
    <lineage>
        <taxon>Bacteria</taxon>
        <taxon>Pseudomonadati</taxon>
        <taxon>Pseudomonadota</taxon>
        <taxon>Alphaproteobacteria</taxon>
        <taxon>Hyphomicrobiales</taxon>
        <taxon>Brucellaceae</taxon>
        <taxon>Brucella/Ochrobactrum group</taxon>
        <taxon>Brucella</taxon>
    </lineage>
</organism>
<dbReference type="EMBL" id="WBVY01000012">
    <property type="protein sequence ID" value="KAB2654639.1"/>
    <property type="molecule type" value="Genomic_DNA"/>
</dbReference>
<dbReference type="AlphaFoldDB" id="A0A7V8B0E5"/>
<evidence type="ECO:0000313" key="2">
    <source>
        <dbReference type="EMBL" id="KAB2654639.1"/>
    </source>
</evidence>
<dbReference type="PROSITE" id="PS51186">
    <property type="entry name" value="GNAT"/>
    <property type="match status" value="1"/>
</dbReference>
<protein>
    <submittedName>
        <fullName evidence="2">GNAT family N-acetyltransferase</fullName>
    </submittedName>
</protein>
<reference evidence="2 3" key="1">
    <citation type="submission" date="2019-09" db="EMBL/GenBank/DDBJ databases">
        <title>Taxonomic organization of the family Brucellaceae based on a phylogenomic approach.</title>
        <authorList>
            <person name="Leclercq S."/>
            <person name="Cloeckaert A."/>
            <person name="Zygmunt M.S."/>
        </authorList>
    </citation>
    <scope>NUCLEOTIDE SEQUENCE [LARGE SCALE GENOMIC DNA]</scope>
    <source>
        <strain evidence="2 3">TA93</strain>
    </source>
</reference>
<dbReference type="RefSeq" id="WP_151610611.1">
    <property type="nucleotide sequence ID" value="NZ_WBVY01000012.1"/>
</dbReference>
<feature type="domain" description="N-acetyltransferase" evidence="1">
    <location>
        <begin position="8"/>
        <end position="150"/>
    </location>
</feature>
<accession>A0A7V8B0E5</accession>
<dbReference type="Proteomes" id="UP000460650">
    <property type="component" value="Unassembled WGS sequence"/>
</dbReference>
<dbReference type="InterPro" id="IPR016181">
    <property type="entry name" value="Acyl_CoA_acyltransferase"/>
</dbReference>
<gene>
    <name evidence="2" type="ORF">F9K94_23640</name>
</gene>
<name>A0A7V8B0E5_9HYPH</name>
<evidence type="ECO:0000259" key="1">
    <source>
        <dbReference type="PROSITE" id="PS51186"/>
    </source>
</evidence>
<keyword evidence="2" id="KW-0808">Transferase</keyword>
<sequence>MTGDRSAFVIRQIVELPAQLDQLQQEAEAEGRNMISMLRDEWRSGANRFDRPGEILALGTVDGEIAGIGGTTQDFMDSNWLRMRRFYVRPAFRRRGVDRQIALFVLNHAMTFDRPIVLYSAGSDAELFWPTIGFIPIERENTTHIFPGKQ</sequence>
<comment type="caution">
    <text evidence="2">The sequence shown here is derived from an EMBL/GenBank/DDBJ whole genome shotgun (WGS) entry which is preliminary data.</text>
</comment>
<dbReference type="SUPFAM" id="SSF55729">
    <property type="entry name" value="Acyl-CoA N-acyltransferases (Nat)"/>
    <property type="match status" value="1"/>
</dbReference>
<evidence type="ECO:0000313" key="3">
    <source>
        <dbReference type="Proteomes" id="UP000460650"/>
    </source>
</evidence>
<dbReference type="Pfam" id="PF00583">
    <property type="entry name" value="Acetyltransf_1"/>
    <property type="match status" value="1"/>
</dbReference>
<dbReference type="Gene3D" id="3.40.630.30">
    <property type="match status" value="1"/>
</dbReference>
<dbReference type="CDD" id="cd04301">
    <property type="entry name" value="NAT_SF"/>
    <property type="match status" value="1"/>
</dbReference>
<proteinExistence type="predicted"/>
<dbReference type="InterPro" id="IPR000182">
    <property type="entry name" value="GNAT_dom"/>
</dbReference>